<keyword evidence="3" id="KW-1185">Reference proteome</keyword>
<feature type="region of interest" description="Disordered" evidence="1">
    <location>
        <begin position="1"/>
        <end position="49"/>
    </location>
</feature>
<dbReference type="Proteomes" id="UP000617340">
    <property type="component" value="Unassembled WGS sequence"/>
</dbReference>
<comment type="caution">
    <text evidence="2">The sequence shown here is derived from an EMBL/GenBank/DDBJ whole genome shotgun (WGS) entry which is preliminary data.</text>
</comment>
<name>A0A834J7Q4_VESGE</name>
<evidence type="ECO:0000256" key="1">
    <source>
        <dbReference type="SAM" id="MobiDB-lite"/>
    </source>
</evidence>
<organism evidence="2 3">
    <name type="scientific">Vespula germanica</name>
    <name type="common">German yellow jacket</name>
    <name type="synonym">Paravespula germanica</name>
    <dbReference type="NCBI Taxonomy" id="30212"/>
    <lineage>
        <taxon>Eukaryota</taxon>
        <taxon>Metazoa</taxon>
        <taxon>Ecdysozoa</taxon>
        <taxon>Arthropoda</taxon>
        <taxon>Hexapoda</taxon>
        <taxon>Insecta</taxon>
        <taxon>Pterygota</taxon>
        <taxon>Neoptera</taxon>
        <taxon>Endopterygota</taxon>
        <taxon>Hymenoptera</taxon>
        <taxon>Apocrita</taxon>
        <taxon>Aculeata</taxon>
        <taxon>Vespoidea</taxon>
        <taxon>Vespidae</taxon>
        <taxon>Vespinae</taxon>
        <taxon>Vespula</taxon>
    </lineage>
</organism>
<reference evidence="2" key="1">
    <citation type="journal article" date="2020" name="G3 (Bethesda)">
        <title>High-Quality Assemblies for Three Invasive Social Wasps from the &lt;i&gt;Vespula&lt;/i&gt; Genus.</title>
        <authorList>
            <person name="Harrop T.W.R."/>
            <person name="Guhlin J."/>
            <person name="McLaughlin G.M."/>
            <person name="Permina E."/>
            <person name="Stockwell P."/>
            <person name="Gilligan J."/>
            <person name="Le Lec M.F."/>
            <person name="Gruber M.A.M."/>
            <person name="Quinn O."/>
            <person name="Lovegrove M."/>
            <person name="Duncan E.J."/>
            <person name="Remnant E.J."/>
            <person name="Van Eeckhoven J."/>
            <person name="Graham B."/>
            <person name="Knapp R.A."/>
            <person name="Langford K.W."/>
            <person name="Kronenberg Z."/>
            <person name="Press M.O."/>
            <person name="Eacker S.M."/>
            <person name="Wilson-Rankin E.E."/>
            <person name="Purcell J."/>
            <person name="Lester P.J."/>
            <person name="Dearden P.K."/>
        </authorList>
    </citation>
    <scope>NUCLEOTIDE SEQUENCE</scope>
    <source>
        <strain evidence="2">Linc-1</strain>
    </source>
</reference>
<proteinExistence type="predicted"/>
<dbReference type="AlphaFoldDB" id="A0A834J7Q4"/>
<accession>A0A834J7Q4</accession>
<protein>
    <submittedName>
        <fullName evidence="2">Uncharacterized protein</fullName>
    </submittedName>
</protein>
<feature type="compositionally biased region" description="Basic and acidic residues" evidence="1">
    <location>
        <begin position="13"/>
        <end position="29"/>
    </location>
</feature>
<gene>
    <name evidence="2" type="ORF">HZH68_015092</name>
</gene>
<evidence type="ECO:0000313" key="2">
    <source>
        <dbReference type="EMBL" id="KAF7383243.1"/>
    </source>
</evidence>
<dbReference type="EMBL" id="JACSDZ010000019">
    <property type="protein sequence ID" value="KAF7383243.1"/>
    <property type="molecule type" value="Genomic_DNA"/>
</dbReference>
<feature type="compositionally biased region" description="Acidic residues" evidence="1">
    <location>
        <begin position="69"/>
        <end position="78"/>
    </location>
</feature>
<sequence>MEEKKSKSAATGRESKVKLEVSDCDGGEKEYDEEAESESESESEDEGRRKGEILRVVACLTCERRKINEDEEDEEEGDGGEREEGNHWVPPSYRHPLAQGKELIRLIHAQPREAGPPLCFWVIFETRYTPVPPAKYLSCFSTWNHPWKEENHDFFNIFTLCPLNYYEFS</sequence>
<evidence type="ECO:0000313" key="3">
    <source>
        <dbReference type="Proteomes" id="UP000617340"/>
    </source>
</evidence>
<feature type="region of interest" description="Disordered" evidence="1">
    <location>
        <begin position="67"/>
        <end position="92"/>
    </location>
</feature>
<feature type="compositionally biased region" description="Acidic residues" evidence="1">
    <location>
        <begin position="30"/>
        <end position="45"/>
    </location>
</feature>